<dbReference type="InterPro" id="IPR019861">
    <property type="entry name" value="PorP/SprF_Bacteroidetes"/>
</dbReference>
<protein>
    <submittedName>
        <fullName evidence="2">Type IX secretion system membrane protein PorP/SprF</fullName>
    </submittedName>
</protein>
<organism evidence="2 3">
    <name type="scientific">Sediminibacterium roseum</name>
    <dbReference type="NCBI Taxonomy" id="1978412"/>
    <lineage>
        <taxon>Bacteria</taxon>
        <taxon>Pseudomonadati</taxon>
        <taxon>Bacteroidota</taxon>
        <taxon>Chitinophagia</taxon>
        <taxon>Chitinophagales</taxon>
        <taxon>Chitinophagaceae</taxon>
        <taxon>Sediminibacterium</taxon>
    </lineage>
</organism>
<dbReference type="Proteomes" id="UP000753802">
    <property type="component" value="Unassembled WGS sequence"/>
</dbReference>
<gene>
    <name evidence="2" type="ORF">GWC95_16665</name>
</gene>
<dbReference type="Pfam" id="PF11751">
    <property type="entry name" value="PorP_SprF"/>
    <property type="match status" value="1"/>
</dbReference>
<sequence length="339" mass="36974">MRQRFFSGTGLLICIILCSTVAAQDPIFSQFYSSPLSVSPALAGNGDADWRIVGLHRSQWIASGIDPLTTSSISFDGKLFRQRDNEKNYIGGGVLFLQDKGLGGAYKSNSFTGILSSHVSLDGEDMHGLSLGLGGTYSNTMIDFNQLDFASQLSSSGFNRTLPTSEPYLSQIKPYFAMSAGIAYTYSSETSGFDIGVSGYRFFKTQRSALNDPNQLDPARYNIHANYQSYLSEKFVFNAAALYVMESNITSYTFGVNIGTILAQGDQVQPTVLNTGLWYRKNEAVVPYVGLMIGNVTGGLSYDVNTGSSSSLGSLKTFEFSLIFRSPQRKANPIPCPWK</sequence>
<dbReference type="NCBIfam" id="TIGR03519">
    <property type="entry name" value="T9SS_PorP_fam"/>
    <property type="match status" value="1"/>
</dbReference>
<reference evidence="2 3" key="1">
    <citation type="submission" date="2020-01" db="EMBL/GenBank/DDBJ databases">
        <title>Genome analysis.</title>
        <authorList>
            <person name="Wu S."/>
            <person name="Wang G."/>
        </authorList>
    </citation>
    <scope>NUCLEOTIDE SEQUENCE [LARGE SCALE GENOMIC DNA]</scope>
    <source>
        <strain evidence="2 3">SYL130</strain>
    </source>
</reference>
<evidence type="ECO:0000313" key="2">
    <source>
        <dbReference type="EMBL" id="NCI51564.1"/>
    </source>
</evidence>
<evidence type="ECO:0000256" key="1">
    <source>
        <dbReference type="SAM" id="SignalP"/>
    </source>
</evidence>
<comment type="caution">
    <text evidence="2">The sequence shown here is derived from an EMBL/GenBank/DDBJ whole genome shotgun (WGS) entry which is preliminary data.</text>
</comment>
<proteinExistence type="predicted"/>
<feature type="signal peptide" evidence="1">
    <location>
        <begin position="1"/>
        <end position="23"/>
    </location>
</feature>
<dbReference type="RefSeq" id="WP_161819844.1">
    <property type="nucleotide sequence ID" value="NZ_JAACJS010000015.1"/>
</dbReference>
<feature type="chain" id="PRO_5046363925" evidence="1">
    <location>
        <begin position="24"/>
        <end position="339"/>
    </location>
</feature>
<dbReference type="EMBL" id="JAACJS010000015">
    <property type="protein sequence ID" value="NCI51564.1"/>
    <property type="molecule type" value="Genomic_DNA"/>
</dbReference>
<evidence type="ECO:0000313" key="3">
    <source>
        <dbReference type="Proteomes" id="UP000753802"/>
    </source>
</evidence>
<keyword evidence="1" id="KW-0732">Signal</keyword>
<keyword evidence="3" id="KW-1185">Reference proteome</keyword>
<accession>A0ABW9ZX03</accession>
<name>A0ABW9ZX03_9BACT</name>